<dbReference type="PROSITE" id="PS01124">
    <property type="entry name" value="HTH_ARAC_FAMILY_2"/>
    <property type="match status" value="1"/>
</dbReference>
<gene>
    <name evidence="5" type="ORF">BBD41_02550</name>
</gene>
<dbReference type="InterPro" id="IPR014710">
    <property type="entry name" value="RmlC-like_jellyroll"/>
</dbReference>
<dbReference type="AlphaFoldDB" id="A0A1B2DV13"/>
<dbReference type="InterPro" id="IPR018060">
    <property type="entry name" value="HTH_AraC"/>
</dbReference>
<dbReference type="EMBL" id="CP016809">
    <property type="protein sequence ID" value="ANY71549.1"/>
    <property type="molecule type" value="Genomic_DNA"/>
</dbReference>
<keyword evidence="3" id="KW-0804">Transcription</keyword>
<name>A0A1B2DV13_9BACL</name>
<dbReference type="InterPro" id="IPR009057">
    <property type="entry name" value="Homeodomain-like_sf"/>
</dbReference>
<dbReference type="GO" id="GO:0003700">
    <property type="term" value="F:DNA-binding transcription factor activity"/>
    <property type="evidence" value="ECO:0007669"/>
    <property type="project" value="InterPro"/>
</dbReference>
<dbReference type="Pfam" id="PF12833">
    <property type="entry name" value="HTH_18"/>
    <property type="match status" value="1"/>
</dbReference>
<dbReference type="PANTHER" id="PTHR43280:SF2">
    <property type="entry name" value="HTH-TYPE TRANSCRIPTIONAL REGULATOR EXSA"/>
    <property type="match status" value="1"/>
</dbReference>
<sequence length="300" mass="34907">MKRPMETYRGDYFFRQGAMVFVNRSSESFSVSYHNHDFLELAYIAEGEGFHHIEDQVQKVRKGQLFFIPLGVPHVFRPTSANGKPLIVNNCIFSVLLLPKLIAFASDPGMVTFLKQMEEGLLGHISVTDRNDRFEQLFETLYEQNARSMSGSNDYLHALLLQLIIELKRARDELEPAGPMQANDYSFQEVLQYVENHYMKELTLTHLAHASGFSERHLQRLFLQYTGMTWHHYLQTVRIRMSRRLLRSTSSKISAVAEQVGYKDIHSFNRVFKRSMGLTPGQYRKEARLSMETRLLMDPF</sequence>
<reference evidence="5" key="1">
    <citation type="submission" date="2016-08" db="EMBL/GenBank/DDBJ databases">
        <title>Complete Genome Seqeunce of Paenibacillus sp. nov. IHBB 9852 from high altitute lake of Indian trans-Himalayas.</title>
        <authorList>
            <person name="Kiran S."/>
            <person name="Swarnkar M.K."/>
            <person name="Rana A."/>
            <person name="Tewari R."/>
            <person name="Gulati A."/>
        </authorList>
    </citation>
    <scope>NUCLEOTIDE SEQUENCE [LARGE SCALE GENOMIC DNA]</scope>
    <source>
        <strain evidence="5">IHBB 9852</strain>
    </source>
</reference>
<evidence type="ECO:0000256" key="1">
    <source>
        <dbReference type="ARBA" id="ARBA00023015"/>
    </source>
</evidence>
<dbReference type="GO" id="GO:0043565">
    <property type="term" value="F:sequence-specific DNA binding"/>
    <property type="evidence" value="ECO:0007669"/>
    <property type="project" value="InterPro"/>
</dbReference>
<dbReference type="Pfam" id="PF02311">
    <property type="entry name" value="AraC_binding"/>
    <property type="match status" value="1"/>
</dbReference>
<dbReference type="Gene3D" id="2.60.120.10">
    <property type="entry name" value="Jelly Rolls"/>
    <property type="match status" value="1"/>
</dbReference>
<evidence type="ECO:0000256" key="3">
    <source>
        <dbReference type="ARBA" id="ARBA00023163"/>
    </source>
</evidence>
<dbReference type="InterPro" id="IPR020449">
    <property type="entry name" value="Tscrpt_reg_AraC-type_HTH"/>
</dbReference>
<dbReference type="InterPro" id="IPR003313">
    <property type="entry name" value="AraC-bd"/>
</dbReference>
<dbReference type="PROSITE" id="PS00041">
    <property type="entry name" value="HTH_ARAC_FAMILY_1"/>
    <property type="match status" value="1"/>
</dbReference>
<dbReference type="PRINTS" id="PR00032">
    <property type="entry name" value="HTHARAC"/>
</dbReference>
<protein>
    <submittedName>
        <fullName evidence="5">AraC family transcriptional regulator</fullName>
    </submittedName>
</protein>
<evidence type="ECO:0000256" key="2">
    <source>
        <dbReference type="ARBA" id="ARBA00023125"/>
    </source>
</evidence>
<dbReference type="InterPro" id="IPR018062">
    <property type="entry name" value="HTH_AraC-typ_CS"/>
</dbReference>
<dbReference type="Gene3D" id="1.10.10.60">
    <property type="entry name" value="Homeodomain-like"/>
    <property type="match status" value="2"/>
</dbReference>
<dbReference type="SUPFAM" id="SSF51215">
    <property type="entry name" value="Regulatory protein AraC"/>
    <property type="match status" value="1"/>
</dbReference>
<evidence type="ECO:0000313" key="5">
    <source>
        <dbReference type="EMBL" id="ANY71549.1"/>
    </source>
</evidence>
<dbReference type="KEGG" id="pib:BBD41_02550"/>
<dbReference type="InterPro" id="IPR037923">
    <property type="entry name" value="HTH-like"/>
</dbReference>
<dbReference type="SMART" id="SM00342">
    <property type="entry name" value="HTH_ARAC"/>
    <property type="match status" value="1"/>
</dbReference>
<accession>A0A1B2DV13</accession>
<organism evidence="5">
    <name type="scientific">Paenibacillus ihbetae</name>
    <dbReference type="NCBI Taxonomy" id="1870820"/>
    <lineage>
        <taxon>Bacteria</taxon>
        <taxon>Bacillati</taxon>
        <taxon>Bacillota</taxon>
        <taxon>Bacilli</taxon>
        <taxon>Bacillales</taxon>
        <taxon>Paenibacillaceae</taxon>
        <taxon>Paenibacillus</taxon>
    </lineage>
</organism>
<keyword evidence="2" id="KW-0238">DNA-binding</keyword>
<proteinExistence type="predicted"/>
<feature type="domain" description="HTH araC/xylS-type" evidence="4">
    <location>
        <begin position="188"/>
        <end position="286"/>
    </location>
</feature>
<dbReference type="SUPFAM" id="SSF46689">
    <property type="entry name" value="Homeodomain-like"/>
    <property type="match status" value="2"/>
</dbReference>
<keyword evidence="1" id="KW-0805">Transcription regulation</keyword>
<dbReference type="PANTHER" id="PTHR43280">
    <property type="entry name" value="ARAC-FAMILY TRANSCRIPTIONAL REGULATOR"/>
    <property type="match status" value="1"/>
</dbReference>
<evidence type="ECO:0000259" key="4">
    <source>
        <dbReference type="PROSITE" id="PS01124"/>
    </source>
</evidence>
<dbReference type="RefSeq" id="WP_099476608.1">
    <property type="nucleotide sequence ID" value="NZ_CP016809.1"/>
</dbReference>